<name>A0A1H4V991_RHOJO</name>
<dbReference type="EMBL" id="FNTL01000004">
    <property type="protein sequence ID" value="SEC76964.1"/>
    <property type="molecule type" value="Genomic_DNA"/>
</dbReference>
<dbReference type="GO" id="GO:0003676">
    <property type="term" value="F:nucleic acid binding"/>
    <property type="evidence" value="ECO:0007669"/>
    <property type="project" value="InterPro"/>
</dbReference>
<dbReference type="CDD" id="cd07067">
    <property type="entry name" value="HP_PGM_like"/>
    <property type="match status" value="1"/>
</dbReference>
<dbReference type="InterPro" id="IPR014636">
    <property type="entry name" value="RNaseH/PGlycerate_mutase"/>
</dbReference>
<dbReference type="PANTHER" id="PTHR46387:SF2">
    <property type="entry name" value="RIBONUCLEASE HI"/>
    <property type="match status" value="1"/>
</dbReference>
<dbReference type="Pfam" id="PF00300">
    <property type="entry name" value="His_Phos_1"/>
    <property type="match status" value="1"/>
</dbReference>
<dbReference type="CDD" id="cd09279">
    <property type="entry name" value="RNase_HI_like"/>
    <property type="match status" value="1"/>
</dbReference>
<evidence type="ECO:0000256" key="3">
    <source>
        <dbReference type="PIRSR" id="PIRSR613078-2"/>
    </source>
</evidence>
<evidence type="ECO:0000259" key="5">
    <source>
        <dbReference type="PROSITE" id="PS50879"/>
    </source>
</evidence>
<dbReference type="PIRSF" id="PIRSF036922">
    <property type="entry name" value="RNaseH_PGAM"/>
    <property type="match status" value="1"/>
</dbReference>
<accession>A0A1H4V991</accession>
<dbReference type="SUPFAM" id="SSF53254">
    <property type="entry name" value="Phosphoglycerate mutase-like"/>
    <property type="match status" value="1"/>
</dbReference>
<evidence type="ECO:0000256" key="4">
    <source>
        <dbReference type="SAM" id="MobiDB-lite"/>
    </source>
</evidence>
<feature type="active site" description="Tele-phosphohistidine intermediate" evidence="1">
    <location>
        <position position="241"/>
    </location>
</feature>
<feature type="domain" description="RNase H type-1" evidence="5">
    <location>
        <begin position="1"/>
        <end position="140"/>
    </location>
</feature>
<dbReference type="GO" id="GO:0004523">
    <property type="term" value="F:RNA-DNA hybrid ribonuclease activity"/>
    <property type="evidence" value="ECO:0007669"/>
    <property type="project" value="InterPro"/>
</dbReference>
<feature type="active site" description="Proton donor/acceptor" evidence="2">
    <location>
        <position position="315"/>
    </location>
</feature>
<evidence type="ECO:0000256" key="2">
    <source>
        <dbReference type="PIRSR" id="PIRSR613078-1"/>
    </source>
</evidence>
<evidence type="ECO:0000313" key="6">
    <source>
        <dbReference type="EMBL" id="SEC76964.1"/>
    </source>
</evidence>
<evidence type="ECO:0000256" key="1">
    <source>
        <dbReference type="PIRSR" id="PIRSR036922-1"/>
    </source>
</evidence>
<feature type="binding site" evidence="3">
    <location>
        <position position="291"/>
    </location>
    <ligand>
        <name>substrate</name>
    </ligand>
</feature>
<proteinExistence type="predicted"/>
<dbReference type="Gene3D" id="3.30.420.10">
    <property type="entry name" value="Ribonuclease H-like superfamily/Ribonuclease H"/>
    <property type="match status" value="1"/>
</dbReference>
<dbReference type="Proteomes" id="UP000183407">
    <property type="component" value="Unassembled WGS sequence"/>
</dbReference>
<dbReference type="InterPro" id="IPR012337">
    <property type="entry name" value="RNaseH-like_sf"/>
</dbReference>
<dbReference type="SUPFAM" id="SSF53098">
    <property type="entry name" value="Ribonuclease H-like"/>
    <property type="match status" value="1"/>
</dbReference>
<dbReference type="SMART" id="SM00855">
    <property type="entry name" value="PGAM"/>
    <property type="match status" value="1"/>
</dbReference>
<dbReference type="FunFam" id="3.30.420.10:FF:000076">
    <property type="entry name" value="RBR-type E3 ubiquitin transferase"/>
    <property type="match status" value="1"/>
</dbReference>
<sequence length="433" mass="45128">MSRVVLEADGGSRGNPGPAGYGTVVFDATRGTVLAERKESLGIVTNNVAEYRGLIAGLEAAADLGASEVDARMDSKLVVEQMSGRWKVKHPDMIPLHRQASTLARQFDEVTYTWIPRAENSHADRLANEAMDGAAAEPMDGAAAEPMDGAAAEPMDGAAAEPMDGAAAEPMDGAAAEPMDGAAAEPMDGAAAEPMDGAAAEPMDGAAAEPEPAALSETATPAAPGWMDTTGAPTRMLLLRHGQTPLSVDRRYSGRGNPALTDLGQAQANGAAGRFAGNSGIAAVVSSPLGRAQQTASAAAKVLGLPVTVHEGLTETDFGEWEGLTFREAAERDPELHRKWLSDTSVCPPSGESFDEVRERILKVRDDLTATYAGSTILVVTHVTPIKTLLQLALDAGPSLLYRLHLDLASLSIAEFYPDGGSSVRLVNDTSHL</sequence>
<organism evidence="6 7">
    <name type="scientific">Rhodococcus jostii</name>
    <dbReference type="NCBI Taxonomy" id="132919"/>
    <lineage>
        <taxon>Bacteria</taxon>
        <taxon>Bacillati</taxon>
        <taxon>Actinomycetota</taxon>
        <taxon>Actinomycetes</taxon>
        <taxon>Mycobacteriales</taxon>
        <taxon>Nocardiaceae</taxon>
        <taxon>Rhodococcus</taxon>
    </lineage>
</organism>
<dbReference type="Gene3D" id="3.40.50.1240">
    <property type="entry name" value="Phosphoglycerate mutase-like"/>
    <property type="match status" value="1"/>
</dbReference>
<dbReference type="PROSITE" id="PS50879">
    <property type="entry name" value="RNASE_H_1"/>
    <property type="match status" value="1"/>
</dbReference>
<dbReference type="NCBIfam" id="NF005567">
    <property type="entry name" value="PRK07238.1"/>
    <property type="match status" value="1"/>
</dbReference>
<protein>
    <submittedName>
        <fullName evidence="6">Probable phosphoglycerate mutase</fullName>
    </submittedName>
</protein>
<dbReference type="InterPro" id="IPR002156">
    <property type="entry name" value="RNaseH_domain"/>
</dbReference>
<feature type="region of interest" description="Disordered" evidence="4">
    <location>
        <begin position="139"/>
        <end position="208"/>
    </location>
</feature>
<feature type="active site" description="Proton donor/acceptor; for phosphatase activity" evidence="1">
    <location>
        <position position="315"/>
    </location>
</feature>
<dbReference type="Pfam" id="PF13456">
    <property type="entry name" value="RVT_3"/>
    <property type="match status" value="1"/>
</dbReference>
<dbReference type="InterPro" id="IPR029033">
    <property type="entry name" value="His_PPase_superfam"/>
</dbReference>
<dbReference type="PANTHER" id="PTHR46387">
    <property type="entry name" value="POLYNUCLEOTIDYL TRANSFERASE, RIBONUCLEASE H-LIKE SUPERFAMILY PROTEIN"/>
    <property type="match status" value="1"/>
</dbReference>
<evidence type="ECO:0000313" key="7">
    <source>
        <dbReference type="Proteomes" id="UP000183407"/>
    </source>
</evidence>
<dbReference type="InterPro" id="IPR036397">
    <property type="entry name" value="RNaseH_sf"/>
</dbReference>
<dbReference type="InterPro" id="IPR013078">
    <property type="entry name" value="His_Pase_superF_clade-1"/>
</dbReference>
<reference evidence="7" key="1">
    <citation type="submission" date="2016-10" db="EMBL/GenBank/DDBJ databases">
        <authorList>
            <person name="Varghese N."/>
        </authorList>
    </citation>
    <scope>NUCLEOTIDE SEQUENCE [LARGE SCALE GENOMIC DNA]</scope>
    <source>
        <strain evidence="7">DSM 44719</strain>
    </source>
</reference>
<dbReference type="AlphaFoldDB" id="A0A1H4V991"/>
<gene>
    <name evidence="6" type="ORF">SAMN04490220_2528</name>
</gene>